<organism evidence="1 2">
    <name type="scientific">Phytoactinopolyspora mesophila</name>
    <dbReference type="NCBI Taxonomy" id="2650750"/>
    <lineage>
        <taxon>Bacteria</taxon>
        <taxon>Bacillati</taxon>
        <taxon>Actinomycetota</taxon>
        <taxon>Actinomycetes</taxon>
        <taxon>Jiangellales</taxon>
        <taxon>Jiangellaceae</taxon>
        <taxon>Phytoactinopolyspora</taxon>
    </lineage>
</organism>
<reference evidence="1 2" key="1">
    <citation type="submission" date="2019-11" db="EMBL/GenBank/DDBJ databases">
        <authorList>
            <person name="Li X.-J."/>
            <person name="Feng X.-M."/>
        </authorList>
    </citation>
    <scope>NUCLEOTIDE SEQUENCE [LARGE SCALE GENOMIC DNA]</scope>
    <source>
        <strain evidence="1 2">XMNu-373</strain>
    </source>
</reference>
<keyword evidence="2" id="KW-1185">Reference proteome</keyword>
<dbReference type="NCBIfam" id="NF002545">
    <property type="entry name" value="PRK02101.2-3"/>
    <property type="match status" value="1"/>
</dbReference>
<comment type="caution">
    <text evidence="1">The sequence shown here is derived from an EMBL/GenBank/DDBJ whole genome shotgun (WGS) entry which is preliminary data.</text>
</comment>
<dbReference type="PANTHER" id="PTHR30283:SF4">
    <property type="entry name" value="PEROXIDE STRESS RESISTANCE PROTEIN YAAA"/>
    <property type="match status" value="1"/>
</dbReference>
<dbReference type="AlphaFoldDB" id="A0A7K3M1C9"/>
<name>A0A7K3M1C9_9ACTN</name>
<dbReference type="GO" id="GO:0005829">
    <property type="term" value="C:cytosol"/>
    <property type="evidence" value="ECO:0007669"/>
    <property type="project" value="TreeGrafter"/>
</dbReference>
<dbReference type="PANTHER" id="PTHR30283">
    <property type="entry name" value="PEROXIDE STRESS RESPONSE PROTEIN YAAA"/>
    <property type="match status" value="1"/>
</dbReference>
<accession>A0A7K3M1C9</accession>
<protein>
    <submittedName>
        <fullName evidence="1">Peroxide stress protein YaaA</fullName>
    </submittedName>
</protein>
<evidence type="ECO:0000313" key="2">
    <source>
        <dbReference type="Proteomes" id="UP000460435"/>
    </source>
</evidence>
<dbReference type="RefSeq" id="WP_162449763.1">
    <property type="nucleotide sequence ID" value="NZ_WLZY01000002.1"/>
</dbReference>
<evidence type="ECO:0000313" key="1">
    <source>
        <dbReference type="EMBL" id="NDL57084.1"/>
    </source>
</evidence>
<gene>
    <name evidence="1" type="primary">yaaA</name>
    <name evidence="1" type="ORF">F7O44_08385</name>
</gene>
<dbReference type="EMBL" id="WLZY01000002">
    <property type="protein sequence ID" value="NDL57084.1"/>
    <property type="molecule type" value="Genomic_DNA"/>
</dbReference>
<dbReference type="InterPro" id="IPR005583">
    <property type="entry name" value="YaaA"/>
</dbReference>
<sequence>MLILLPPSEGKSTPKTGKSLNLDALSFPELTAARAEIMDTLMRLCADQPDVAAKTLGLGPTQADEVKRNATLTDVPAAPARKVYAGVLYDALGLDSLSSAAAARARRQLLVISGLWGALRPSDRIPAYRLGGAVTLPGIGSLASRWKALLATTVPEAAGRGLVVDLRSGTYDAFWRPAADVATRTVKVRVLHEHNGKRTVVSHHNKATKGHLVRTLLESGEAPRTPAAFAAALNNLGWRTELAESDRGGRPWTLDVIVAEVATRA</sequence>
<dbReference type="GO" id="GO:0033194">
    <property type="term" value="P:response to hydroperoxide"/>
    <property type="evidence" value="ECO:0007669"/>
    <property type="project" value="TreeGrafter"/>
</dbReference>
<dbReference type="Pfam" id="PF03883">
    <property type="entry name" value="H2O2_YaaD"/>
    <property type="match status" value="1"/>
</dbReference>
<dbReference type="Proteomes" id="UP000460435">
    <property type="component" value="Unassembled WGS sequence"/>
</dbReference>
<proteinExistence type="predicted"/>